<name>A0A146KJ42_9EUKA</name>
<dbReference type="EMBL" id="GDID01001165">
    <property type="protein sequence ID" value="JAP95441.1"/>
    <property type="molecule type" value="Transcribed_RNA"/>
</dbReference>
<dbReference type="SMART" id="SM00717">
    <property type="entry name" value="SANT"/>
    <property type="match status" value="1"/>
</dbReference>
<dbReference type="Gene3D" id="1.10.10.60">
    <property type="entry name" value="Homeodomain-like"/>
    <property type="match status" value="1"/>
</dbReference>
<dbReference type="PROSITE" id="PS51294">
    <property type="entry name" value="HTH_MYB"/>
    <property type="match status" value="1"/>
</dbReference>
<accession>A0A146KJ42</accession>
<gene>
    <name evidence="2" type="ORF">TPC1_11570</name>
</gene>
<sequence length="121" mass="14431">QNRVQYSSYYIWSQTDEQLLMKGIKKHGKNWQKVQEIYFPKLNPVQIKNKFYALRKQQLNTTEQATKSLTQHSLVEKSHIENIVLDDEDIIPQERIRCSSLLNVDTMLRTLEEIFKSMDDK</sequence>
<dbReference type="InterPro" id="IPR001005">
    <property type="entry name" value="SANT/Myb"/>
</dbReference>
<dbReference type="InterPro" id="IPR017930">
    <property type="entry name" value="Myb_dom"/>
</dbReference>
<evidence type="ECO:0000313" key="2">
    <source>
        <dbReference type="EMBL" id="JAP95441.1"/>
    </source>
</evidence>
<keyword evidence="2" id="KW-0238">DNA-binding</keyword>
<dbReference type="GO" id="GO:0003677">
    <property type="term" value="F:DNA binding"/>
    <property type="evidence" value="ECO:0007669"/>
    <property type="project" value="UniProtKB-KW"/>
</dbReference>
<dbReference type="SUPFAM" id="SSF46689">
    <property type="entry name" value="Homeodomain-like"/>
    <property type="match status" value="1"/>
</dbReference>
<feature type="domain" description="HTH myb-type" evidence="1">
    <location>
        <begin position="12"/>
        <end position="59"/>
    </location>
</feature>
<organism evidence="2">
    <name type="scientific">Trepomonas sp. PC1</name>
    <dbReference type="NCBI Taxonomy" id="1076344"/>
    <lineage>
        <taxon>Eukaryota</taxon>
        <taxon>Metamonada</taxon>
        <taxon>Diplomonadida</taxon>
        <taxon>Hexamitidae</taxon>
        <taxon>Hexamitinae</taxon>
        <taxon>Trepomonas</taxon>
    </lineage>
</organism>
<reference evidence="2" key="1">
    <citation type="submission" date="2015-07" db="EMBL/GenBank/DDBJ databases">
        <title>Adaptation to a free-living lifestyle via gene acquisitions in the diplomonad Trepomonas sp. PC1.</title>
        <authorList>
            <person name="Xu F."/>
            <person name="Jerlstrom-Hultqvist J."/>
            <person name="Kolisko M."/>
            <person name="Simpson A.G.B."/>
            <person name="Roger A.J."/>
            <person name="Svard S.G."/>
            <person name="Andersson J.O."/>
        </authorList>
    </citation>
    <scope>NUCLEOTIDE SEQUENCE</scope>
    <source>
        <strain evidence="2">PC1</strain>
    </source>
</reference>
<protein>
    <submittedName>
        <fullName evidence="2">Myb-like DNA-binding domain-containing protein</fullName>
    </submittedName>
</protein>
<evidence type="ECO:0000259" key="1">
    <source>
        <dbReference type="PROSITE" id="PS51294"/>
    </source>
</evidence>
<dbReference type="CDD" id="cd11660">
    <property type="entry name" value="SANT_TRF"/>
    <property type="match status" value="1"/>
</dbReference>
<dbReference type="AlphaFoldDB" id="A0A146KJ42"/>
<proteinExistence type="predicted"/>
<dbReference type="Pfam" id="PF00249">
    <property type="entry name" value="Myb_DNA-binding"/>
    <property type="match status" value="1"/>
</dbReference>
<dbReference type="InterPro" id="IPR009057">
    <property type="entry name" value="Homeodomain-like_sf"/>
</dbReference>
<feature type="non-terminal residue" evidence="2">
    <location>
        <position position="1"/>
    </location>
</feature>